<dbReference type="EMBL" id="PIXR01000662">
    <property type="protein sequence ID" value="TBU05579.1"/>
    <property type="molecule type" value="Genomic_DNA"/>
</dbReference>
<comment type="subcellular location">
    <subcellularLocation>
        <location evidence="1">Nucleus</location>
    </subcellularLocation>
</comment>
<dbReference type="Pfam" id="PF03031">
    <property type="entry name" value="NIF"/>
    <property type="match status" value="1"/>
</dbReference>
<dbReference type="VEuPathDB" id="MicrosporidiaDB:CWI39_0662p0010"/>
<keyword evidence="4" id="KW-0539">Nucleus</keyword>
<evidence type="ECO:0000256" key="1">
    <source>
        <dbReference type="ARBA" id="ARBA00004123"/>
    </source>
</evidence>
<dbReference type="EC" id="3.1.3.16" evidence="2"/>
<evidence type="ECO:0000256" key="4">
    <source>
        <dbReference type="ARBA" id="ARBA00023242"/>
    </source>
</evidence>
<evidence type="ECO:0000313" key="9">
    <source>
        <dbReference type="Proteomes" id="UP000293045"/>
    </source>
</evidence>
<proteinExistence type="predicted"/>
<dbReference type="SMART" id="SM00577">
    <property type="entry name" value="CPDc"/>
    <property type="match status" value="1"/>
</dbReference>
<dbReference type="AlphaFoldDB" id="A0A4Q9LCH3"/>
<evidence type="ECO:0000256" key="2">
    <source>
        <dbReference type="ARBA" id="ARBA00013081"/>
    </source>
</evidence>
<comment type="catalytic activity">
    <reaction evidence="6">
        <text>O-phospho-L-threonyl-[protein] + H2O = L-threonyl-[protein] + phosphate</text>
        <dbReference type="Rhea" id="RHEA:47004"/>
        <dbReference type="Rhea" id="RHEA-COMP:11060"/>
        <dbReference type="Rhea" id="RHEA-COMP:11605"/>
        <dbReference type="ChEBI" id="CHEBI:15377"/>
        <dbReference type="ChEBI" id="CHEBI:30013"/>
        <dbReference type="ChEBI" id="CHEBI:43474"/>
        <dbReference type="ChEBI" id="CHEBI:61977"/>
        <dbReference type="EC" id="3.1.3.16"/>
    </reaction>
</comment>
<evidence type="ECO:0000256" key="6">
    <source>
        <dbReference type="ARBA" id="ARBA00048336"/>
    </source>
</evidence>
<dbReference type="InterPro" id="IPR036412">
    <property type="entry name" value="HAD-like_sf"/>
</dbReference>
<dbReference type="CDD" id="cd07521">
    <property type="entry name" value="HAD_FCP1-like"/>
    <property type="match status" value="1"/>
</dbReference>
<protein>
    <recommendedName>
        <fullName evidence="2">protein-serine/threonine phosphatase</fullName>
        <ecNumber evidence="2">3.1.3.16</ecNumber>
    </recommendedName>
</protein>
<feature type="domain" description="FCP1 homology" evidence="7">
    <location>
        <begin position="57"/>
        <end position="215"/>
    </location>
</feature>
<dbReference type="GO" id="GO:0008420">
    <property type="term" value="F:RNA polymerase II CTD heptapeptide repeat phosphatase activity"/>
    <property type="evidence" value="ECO:0007669"/>
    <property type="project" value="InterPro"/>
</dbReference>
<name>A0A4Q9LCH3_9MICR</name>
<comment type="caution">
    <text evidence="8">The sequence shown here is derived from an EMBL/GenBank/DDBJ whole genome shotgun (WGS) entry which is preliminary data.</text>
</comment>
<dbReference type="SUPFAM" id="SSF56784">
    <property type="entry name" value="HAD-like"/>
    <property type="match status" value="1"/>
</dbReference>
<evidence type="ECO:0000256" key="3">
    <source>
        <dbReference type="ARBA" id="ARBA00022801"/>
    </source>
</evidence>
<dbReference type="VEuPathDB" id="MicrosporidiaDB:CWI36_0055p0040"/>
<dbReference type="InterPro" id="IPR039189">
    <property type="entry name" value="Fcp1"/>
</dbReference>
<evidence type="ECO:0000259" key="7">
    <source>
        <dbReference type="PROSITE" id="PS50969"/>
    </source>
</evidence>
<dbReference type="PANTHER" id="PTHR23081">
    <property type="entry name" value="RNA POLYMERASE II CTD PHOSPHATASE"/>
    <property type="match status" value="1"/>
</dbReference>
<dbReference type="Proteomes" id="UP000293045">
    <property type="component" value="Unassembled WGS sequence"/>
</dbReference>
<evidence type="ECO:0000256" key="5">
    <source>
        <dbReference type="ARBA" id="ARBA00047761"/>
    </source>
</evidence>
<evidence type="ECO:0000313" key="8">
    <source>
        <dbReference type="EMBL" id="TBU05579.1"/>
    </source>
</evidence>
<dbReference type="PANTHER" id="PTHR23081:SF36">
    <property type="entry name" value="RNA POLYMERASE II SUBUNIT A C-TERMINAL DOMAIN PHOSPHATASE"/>
    <property type="match status" value="1"/>
</dbReference>
<gene>
    <name evidence="8" type="ORF">CWI39_0662p0010</name>
</gene>
<dbReference type="Gene3D" id="3.40.50.1000">
    <property type="entry name" value="HAD superfamily/HAD-like"/>
    <property type="match status" value="1"/>
</dbReference>
<keyword evidence="3" id="KW-0378">Hydrolase</keyword>
<dbReference type="PROSITE" id="PS50969">
    <property type="entry name" value="FCP1"/>
    <property type="match status" value="1"/>
</dbReference>
<dbReference type="InterPro" id="IPR004274">
    <property type="entry name" value="FCP1_dom"/>
</dbReference>
<accession>A0A4Q9LCH3</accession>
<dbReference type="Gene3D" id="1.10.287.10">
    <property type="entry name" value="S15/NS1, RNA-binding"/>
    <property type="match status" value="1"/>
</dbReference>
<dbReference type="GO" id="GO:0005634">
    <property type="term" value="C:nucleus"/>
    <property type="evidence" value="ECO:0007669"/>
    <property type="project" value="UniProtKB-SubCell"/>
</dbReference>
<dbReference type="InterPro" id="IPR023214">
    <property type="entry name" value="HAD_sf"/>
</dbReference>
<comment type="catalytic activity">
    <reaction evidence="5">
        <text>O-phospho-L-seryl-[protein] + H2O = L-seryl-[protein] + phosphate</text>
        <dbReference type="Rhea" id="RHEA:20629"/>
        <dbReference type="Rhea" id="RHEA-COMP:9863"/>
        <dbReference type="Rhea" id="RHEA-COMP:11604"/>
        <dbReference type="ChEBI" id="CHEBI:15377"/>
        <dbReference type="ChEBI" id="CHEBI:29999"/>
        <dbReference type="ChEBI" id="CHEBI:43474"/>
        <dbReference type="ChEBI" id="CHEBI:83421"/>
        <dbReference type="EC" id="3.1.3.16"/>
    </reaction>
</comment>
<sequence length="375" mass="43713">MLPPECSHSIRLGNLCVNCGKEVPNTELYSTLYTNSFLKATKKGIKKITEKHTTEMLKSKKLALVIDIDQTILHACPGHVMFGSILPEIHHIFVNSSPITIKLRPNLDLFLSSLSKIYILHIYTLGTREYANKILELIDPSSFLFSNRVMTRSESYSTYKDIQKIFTSNKLHTVIIDDRADVWNYCNNLFLIRPYKYFEYGDINEPISVSTIPDTSVESNTEINLSTNKILEEKNKIEQNSFVSFQEKDKDLFLILNILKKIHKKFFFNCKKDVRKIVKKYRNKVFGGTNIHLCFNNLEFKNFIEILVEFYGGKCVDLRSANIVVGNNGLDYKWIFESIFCYRMVDYDKYKSDTVSNRKCSCNDWEEEIDKEFDF</sequence>
<reference evidence="8 9" key="1">
    <citation type="submission" date="2017-12" db="EMBL/GenBank/DDBJ databases">
        <authorList>
            <person name="Pombert J.-F."/>
            <person name="Haag K.L."/>
            <person name="Ebert D."/>
        </authorList>
    </citation>
    <scope>NUCLEOTIDE SEQUENCE [LARGE SCALE GENOMIC DNA]</scope>
    <source>
        <strain evidence="8">IL-BN-2</strain>
    </source>
</reference>
<organism evidence="8 9">
    <name type="scientific">Hamiltosporidium magnivora</name>
    <dbReference type="NCBI Taxonomy" id="148818"/>
    <lineage>
        <taxon>Eukaryota</taxon>
        <taxon>Fungi</taxon>
        <taxon>Fungi incertae sedis</taxon>
        <taxon>Microsporidia</taxon>
        <taxon>Dubosqiidae</taxon>
        <taxon>Hamiltosporidium</taxon>
    </lineage>
</organism>